<dbReference type="PROSITE" id="PS51470">
    <property type="entry name" value="FG_GAP"/>
    <property type="match status" value="1"/>
</dbReference>
<dbReference type="Gene3D" id="2.130.10.130">
    <property type="entry name" value="Integrin alpha, N-terminal"/>
    <property type="match status" value="1"/>
</dbReference>
<feature type="repeat" description="FG-GAP" evidence="5">
    <location>
        <begin position="10"/>
        <end position="70"/>
    </location>
</feature>
<comment type="caution">
    <text evidence="6">The sequence shown here is derived from an EMBL/GenBank/DDBJ whole genome shotgun (WGS) entry which is preliminary data.</text>
</comment>
<protein>
    <submittedName>
        <fullName evidence="6">Integrin alpha-2</fullName>
    </submittedName>
</protein>
<accession>A0A4Z2EBD8</accession>
<evidence type="ECO:0000256" key="3">
    <source>
        <dbReference type="ARBA" id="ARBA00023136"/>
    </source>
</evidence>
<evidence type="ECO:0000256" key="2">
    <source>
        <dbReference type="ARBA" id="ARBA00023037"/>
    </source>
</evidence>
<dbReference type="GO" id="GO:0005178">
    <property type="term" value="F:integrin binding"/>
    <property type="evidence" value="ECO:0007669"/>
    <property type="project" value="TreeGrafter"/>
</dbReference>
<dbReference type="OrthoDB" id="8951268at2759"/>
<keyword evidence="3" id="KW-0472">Membrane</keyword>
<name>A0A4Z2EBD8_9TELE</name>
<comment type="subcellular location">
    <subcellularLocation>
        <location evidence="1">Membrane</location>
        <topology evidence="1">Single-pass type I membrane protein</topology>
    </subcellularLocation>
</comment>
<dbReference type="PANTHER" id="PTHR23220:SF23">
    <property type="entry name" value="INTEGRIN ALPHA-2"/>
    <property type="match status" value="1"/>
</dbReference>
<dbReference type="SUPFAM" id="SSF69318">
    <property type="entry name" value="Integrin alpha N-terminal domain"/>
    <property type="match status" value="1"/>
</dbReference>
<dbReference type="GO" id="GO:0009897">
    <property type="term" value="C:external side of plasma membrane"/>
    <property type="evidence" value="ECO:0007669"/>
    <property type="project" value="TreeGrafter"/>
</dbReference>
<dbReference type="Gene3D" id="2.60.40.1460">
    <property type="entry name" value="Integrin domains. Chain A, domain 2"/>
    <property type="match status" value="1"/>
</dbReference>
<dbReference type="PANTHER" id="PTHR23220">
    <property type="entry name" value="INTEGRIN ALPHA"/>
    <property type="match status" value="1"/>
</dbReference>
<keyword evidence="4" id="KW-0325">Glycoprotein</keyword>
<gene>
    <name evidence="6" type="primary">ITGA2_1</name>
    <name evidence="6" type="ORF">EYF80_063666</name>
</gene>
<dbReference type="Proteomes" id="UP000314294">
    <property type="component" value="Unassembled WGS sequence"/>
</dbReference>
<evidence type="ECO:0000256" key="5">
    <source>
        <dbReference type="PROSITE-ProRule" id="PRU00803"/>
    </source>
</evidence>
<dbReference type="GO" id="GO:0007229">
    <property type="term" value="P:integrin-mediated signaling pathway"/>
    <property type="evidence" value="ECO:0007669"/>
    <property type="project" value="UniProtKB-KW"/>
</dbReference>
<keyword evidence="7" id="KW-1185">Reference proteome</keyword>
<dbReference type="InterPro" id="IPR032695">
    <property type="entry name" value="Integrin_dom_sf"/>
</dbReference>
<reference evidence="6 7" key="1">
    <citation type="submission" date="2019-03" db="EMBL/GenBank/DDBJ databases">
        <title>First draft genome of Liparis tanakae, snailfish: a comprehensive survey of snailfish specific genes.</title>
        <authorList>
            <person name="Kim W."/>
            <person name="Song I."/>
            <person name="Jeong J.-H."/>
            <person name="Kim D."/>
            <person name="Kim S."/>
            <person name="Ryu S."/>
            <person name="Song J.Y."/>
            <person name="Lee S.K."/>
        </authorList>
    </citation>
    <scope>NUCLEOTIDE SEQUENCE [LARGE SCALE GENOMIC DNA]</scope>
    <source>
        <tissue evidence="6">Muscle</tissue>
    </source>
</reference>
<keyword evidence="2 6" id="KW-0401">Integrin</keyword>
<dbReference type="AlphaFoldDB" id="A0A4Z2EBD8"/>
<evidence type="ECO:0000313" key="7">
    <source>
        <dbReference type="Proteomes" id="UP000314294"/>
    </source>
</evidence>
<organism evidence="6 7">
    <name type="scientific">Liparis tanakae</name>
    <name type="common">Tanaka's snailfish</name>
    <dbReference type="NCBI Taxonomy" id="230148"/>
    <lineage>
        <taxon>Eukaryota</taxon>
        <taxon>Metazoa</taxon>
        <taxon>Chordata</taxon>
        <taxon>Craniata</taxon>
        <taxon>Vertebrata</taxon>
        <taxon>Euteleostomi</taxon>
        <taxon>Actinopterygii</taxon>
        <taxon>Neopterygii</taxon>
        <taxon>Teleostei</taxon>
        <taxon>Neoteleostei</taxon>
        <taxon>Acanthomorphata</taxon>
        <taxon>Eupercaria</taxon>
        <taxon>Perciformes</taxon>
        <taxon>Cottioidei</taxon>
        <taxon>Cottales</taxon>
        <taxon>Liparidae</taxon>
        <taxon>Liparis</taxon>
    </lineage>
</organism>
<proteinExistence type="predicted"/>
<dbReference type="InterPro" id="IPR013519">
    <property type="entry name" value="Int_alpha_beta-p"/>
</dbReference>
<evidence type="ECO:0000256" key="4">
    <source>
        <dbReference type="ARBA" id="ARBA00023180"/>
    </source>
</evidence>
<dbReference type="GO" id="GO:0008305">
    <property type="term" value="C:integrin complex"/>
    <property type="evidence" value="ECO:0007669"/>
    <property type="project" value="TreeGrafter"/>
</dbReference>
<dbReference type="EMBL" id="SRLO01010766">
    <property type="protein sequence ID" value="TNN26197.1"/>
    <property type="molecule type" value="Genomic_DNA"/>
</dbReference>
<dbReference type="InterPro" id="IPR028994">
    <property type="entry name" value="Integrin_alpha_N"/>
</dbReference>
<dbReference type="SUPFAM" id="SSF69179">
    <property type="entry name" value="Integrin domains"/>
    <property type="match status" value="1"/>
</dbReference>
<evidence type="ECO:0000256" key="1">
    <source>
        <dbReference type="ARBA" id="ARBA00004479"/>
    </source>
</evidence>
<dbReference type="GO" id="GO:0033627">
    <property type="term" value="P:cell adhesion mediated by integrin"/>
    <property type="evidence" value="ECO:0007669"/>
    <property type="project" value="TreeGrafter"/>
</dbReference>
<sequence>MHVTTVIVFQRIFGSKLDPQLRYFGRSLDSYKDLNGDTIPDVSVGAYGKVVQLWSRGVASVSAQAAFNPNKINIFSKPCDVNGRKLSCFNTNLCFRAAFRPKKPVGPIGKSDDLSGRSTLLFLLTLLLPFGSI</sequence>
<dbReference type="GO" id="GO:0007160">
    <property type="term" value="P:cell-matrix adhesion"/>
    <property type="evidence" value="ECO:0007669"/>
    <property type="project" value="TreeGrafter"/>
</dbReference>
<evidence type="ECO:0000313" key="6">
    <source>
        <dbReference type="EMBL" id="TNN26197.1"/>
    </source>
</evidence>
<dbReference type="GO" id="GO:0098609">
    <property type="term" value="P:cell-cell adhesion"/>
    <property type="evidence" value="ECO:0007669"/>
    <property type="project" value="TreeGrafter"/>
</dbReference>